<evidence type="ECO:0000313" key="2">
    <source>
        <dbReference type="Proteomes" id="UP000184383"/>
    </source>
</evidence>
<dbReference type="Proteomes" id="UP000184383">
    <property type="component" value="Unassembled WGS sequence"/>
</dbReference>
<keyword evidence="2" id="KW-1185">Reference proteome</keyword>
<dbReference type="GeneID" id="63746700"/>
<organism evidence="1 2">
    <name type="scientific">Aspergillus wentii DTO 134E9</name>
    <dbReference type="NCBI Taxonomy" id="1073089"/>
    <lineage>
        <taxon>Eukaryota</taxon>
        <taxon>Fungi</taxon>
        <taxon>Dikarya</taxon>
        <taxon>Ascomycota</taxon>
        <taxon>Pezizomycotina</taxon>
        <taxon>Eurotiomycetes</taxon>
        <taxon>Eurotiomycetidae</taxon>
        <taxon>Eurotiales</taxon>
        <taxon>Aspergillaceae</taxon>
        <taxon>Aspergillus</taxon>
        <taxon>Aspergillus subgen. Cremei</taxon>
    </lineage>
</organism>
<protein>
    <submittedName>
        <fullName evidence="1">Uncharacterized protein</fullName>
    </submittedName>
</protein>
<proteinExistence type="predicted"/>
<dbReference type="AlphaFoldDB" id="A0A1L9RJF6"/>
<sequence length="304" mass="34647">MDFAASLIYTPTLTTNIMESNQIPFLSHLPDNTPNVTASTSRAVKDAIRTYFDEDGPISDYVIISDVKQQVVDGLIEDPRLHGRINMRMFYNEDIRKLIVKLPRAEHEKATHALSKLIYDETFIQGMNYDFTPCGATTFRSAPYSKEGDMSFMPERPLLGRNQSWPTVVIETGASENIHRLRLEAEWWITQSRGLVKTIVIISIERTDPRIAFEVWKLQAAVSQHHHQRYALRTFGTPIVPTKAQEVVMRRSGNATVTNGAPLIICFEDLFLRTPSSSVEKDYSFNAVQLEEVAHRVWRGQGFM</sequence>
<name>A0A1L9RJF6_ASPWE</name>
<dbReference type="EMBL" id="KV878212">
    <property type="protein sequence ID" value="OJJ35034.1"/>
    <property type="molecule type" value="Genomic_DNA"/>
</dbReference>
<gene>
    <name evidence="1" type="ORF">ASPWEDRAFT_171862</name>
</gene>
<evidence type="ECO:0000313" key="1">
    <source>
        <dbReference type="EMBL" id="OJJ35034.1"/>
    </source>
</evidence>
<dbReference type="RefSeq" id="XP_040688710.1">
    <property type="nucleotide sequence ID" value="XM_040830852.1"/>
</dbReference>
<reference evidence="2" key="1">
    <citation type="journal article" date="2017" name="Genome Biol.">
        <title>Comparative genomics reveals high biological diversity and specific adaptations in the industrially and medically important fungal genus Aspergillus.</title>
        <authorList>
            <person name="de Vries R.P."/>
            <person name="Riley R."/>
            <person name="Wiebenga A."/>
            <person name="Aguilar-Osorio G."/>
            <person name="Amillis S."/>
            <person name="Uchima C.A."/>
            <person name="Anderluh G."/>
            <person name="Asadollahi M."/>
            <person name="Askin M."/>
            <person name="Barry K."/>
            <person name="Battaglia E."/>
            <person name="Bayram O."/>
            <person name="Benocci T."/>
            <person name="Braus-Stromeyer S.A."/>
            <person name="Caldana C."/>
            <person name="Canovas D."/>
            <person name="Cerqueira G.C."/>
            <person name="Chen F."/>
            <person name="Chen W."/>
            <person name="Choi C."/>
            <person name="Clum A."/>
            <person name="Dos Santos R.A."/>
            <person name="Damasio A.R."/>
            <person name="Diallinas G."/>
            <person name="Emri T."/>
            <person name="Fekete E."/>
            <person name="Flipphi M."/>
            <person name="Freyberg S."/>
            <person name="Gallo A."/>
            <person name="Gournas C."/>
            <person name="Habgood R."/>
            <person name="Hainaut M."/>
            <person name="Harispe M.L."/>
            <person name="Henrissat B."/>
            <person name="Hilden K.S."/>
            <person name="Hope R."/>
            <person name="Hossain A."/>
            <person name="Karabika E."/>
            <person name="Karaffa L."/>
            <person name="Karanyi Z."/>
            <person name="Krasevec N."/>
            <person name="Kuo A."/>
            <person name="Kusch H."/>
            <person name="LaButti K."/>
            <person name="Lagendijk E.L."/>
            <person name="Lapidus A."/>
            <person name="Levasseur A."/>
            <person name="Lindquist E."/>
            <person name="Lipzen A."/>
            <person name="Logrieco A.F."/>
            <person name="MacCabe A."/>
            <person name="Maekelae M.R."/>
            <person name="Malavazi I."/>
            <person name="Melin P."/>
            <person name="Meyer V."/>
            <person name="Mielnichuk N."/>
            <person name="Miskei M."/>
            <person name="Molnar A.P."/>
            <person name="Mule G."/>
            <person name="Ngan C.Y."/>
            <person name="Orejas M."/>
            <person name="Orosz E."/>
            <person name="Ouedraogo J.P."/>
            <person name="Overkamp K.M."/>
            <person name="Park H.-S."/>
            <person name="Perrone G."/>
            <person name="Piumi F."/>
            <person name="Punt P.J."/>
            <person name="Ram A.F."/>
            <person name="Ramon A."/>
            <person name="Rauscher S."/>
            <person name="Record E."/>
            <person name="Riano-Pachon D.M."/>
            <person name="Robert V."/>
            <person name="Roehrig J."/>
            <person name="Ruller R."/>
            <person name="Salamov A."/>
            <person name="Salih N.S."/>
            <person name="Samson R.A."/>
            <person name="Sandor E."/>
            <person name="Sanguinetti M."/>
            <person name="Schuetze T."/>
            <person name="Sepcic K."/>
            <person name="Shelest E."/>
            <person name="Sherlock G."/>
            <person name="Sophianopoulou V."/>
            <person name="Squina F.M."/>
            <person name="Sun H."/>
            <person name="Susca A."/>
            <person name="Todd R.B."/>
            <person name="Tsang A."/>
            <person name="Unkles S.E."/>
            <person name="van de Wiele N."/>
            <person name="van Rossen-Uffink D."/>
            <person name="Oliveira J.V."/>
            <person name="Vesth T.C."/>
            <person name="Visser J."/>
            <person name="Yu J.-H."/>
            <person name="Zhou M."/>
            <person name="Andersen M.R."/>
            <person name="Archer D.B."/>
            <person name="Baker S.E."/>
            <person name="Benoit I."/>
            <person name="Brakhage A.A."/>
            <person name="Braus G.H."/>
            <person name="Fischer R."/>
            <person name="Frisvad J.C."/>
            <person name="Goldman G.H."/>
            <person name="Houbraken J."/>
            <person name="Oakley B."/>
            <person name="Pocsi I."/>
            <person name="Scazzocchio C."/>
            <person name="Seiboth B."/>
            <person name="vanKuyk P.A."/>
            <person name="Wortman J."/>
            <person name="Dyer P.S."/>
            <person name="Grigoriev I.V."/>
        </authorList>
    </citation>
    <scope>NUCLEOTIDE SEQUENCE [LARGE SCALE GENOMIC DNA]</scope>
    <source>
        <strain evidence="2">DTO 134E9</strain>
    </source>
</reference>
<dbReference type="OrthoDB" id="4476908at2759"/>
<dbReference type="VEuPathDB" id="FungiDB:ASPWEDRAFT_171862"/>
<accession>A0A1L9RJF6</accession>